<gene>
    <name evidence="1" type="ORF">I4F81_007041</name>
</gene>
<proteinExistence type="predicted"/>
<dbReference type="EMBL" id="CM020619">
    <property type="protein sequence ID" value="KAK1864495.1"/>
    <property type="molecule type" value="Genomic_DNA"/>
</dbReference>
<dbReference type="Proteomes" id="UP000798662">
    <property type="component" value="Chromosome 2"/>
</dbReference>
<protein>
    <submittedName>
        <fullName evidence="1">Uncharacterized protein</fullName>
    </submittedName>
</protein>
<accession>A0ACC3C2R6</accession>
<sequence length="397" mass="41090">MVVAARASVGRSFSSCFGCSSSYLTASINEGPRGGWHAGLRPEVLSVVWTHALEPTAAQNDSPGGVPLPPPPCQRRLLSAVAATAPLWHPGRGRETDEADRSCQTDPAPARSSATATMAPAPAFVSASFLSTGATLRRETTSLRSVSRRPAVVAKPRAWTPIKAVNSQPSREGKGTSAAAKAPPAEAPDAAAGRGGGTAAAPAAATLQATARTDDELLRAVYDHMFGQAYLFAAERGSLVPAESAFRRGALTVKDLVRAVAKSPAYMERFFHKQTTYANIEVLAGHLLGRRPDGVDEYRQWARVYDAAGYGAMVNAMMDGGEYDAAFGDATVPYCRTHGLPVTGAAAYRRAVTPAGIRLGDEAAGEGDASAAAALVVVGILAAAVIGYLLSTGATAQ</sequence>
<name>A0ACC3C2R6_PYRYE</name>
<evidence type="ECO:0000313" key="2">
    <source>
        <dbReference type="Proteomes" id="UP000798662"/>
    </source>
</evidence>
<evidence type="ECO:0000313" key="1">
    <source>
        <dbReference type="EMBL" id="KAK1864495.1"/>
    </source>
</evidence>
<keyword evidence="2" id="KW-1185">Reference proteome</keyword>
<reference evidence="1" key="1">
    <citation type="submission" date="2019-11" db="EMBL/GenBank/DDBJ databases">
        <title>Nori genome reveals adaptations in red seaweeds to the harsh intertidal environment.</title>
        <authorList>
            <person name="Wang D."/>
            <person name="Mao Y."/>
        </authorList>
    </citation>
    <scope>NUCLEOTIDE SEQUENCE</scope>
    <source>
        <tissue evidence="1">Gametophyte</tissue>
    </source>
</reference>
<comment type="caution">
    <text evidence="1">The sequence shown here is derived from an EMBL/GenBank/DDBJ whole genome shotgun (WGS) entry which is preliminary data.</text>
</comment>
<organism evidence="1 2">
    <name type="scientific">Pyropia yezoensis</name>
    <name type="common">Susabi-nori</name>
    <name type="synonym">Porphyra yezoensis</name>
    <dbReference type="NCBI Taxonomy" id="2788"/>
    <lineage>
        <taxon>Eukaryota</taxon>
        <taxon>Rhodophyta</taxon>
        <taxon>Bangiophyceae</taxon>
        <taxon>Bangiales</taxon>
        <taxon>Bangiaceae</taxon>
        <taxon>Pyropia</taxon>
    </lineage>
</organism>